<name>A0ABY5DB48_9ACTN</name>
<dbReference type="NCBIfam" id="TIGR00350">
    <property type="entry name" value="lytR_cpsA_psr"/>
    <property type="match status" value="1"/>
</dbReference>
<accession>A0ABY5DB48</accession>
<dbReference type="Proteomes" id="UP001055940">
    <property type="component" value="Chromosome"/>
</dbReference>
<reference evidence="4" key="1">
    <citation type="submission" date="2022-06" db="EMBL/GenBank/DDBJ databases">
        <authorList>
            <person name="Ping M."/>
        </authorList>
    </citation>
    <scope>NUCLEOTIDE SEQUENCE</scope>
    <source>
        <strain evidence="4">JCM11759T</strain>
    </source>
</reference>
<feature type="region of interest" description="Disordered" evidence="2">
    <location>
        <begin position="52"/>
        <end position="72"/>
    </location>
</feature>
<organism evidence="4 5">
    <name type="scientific">Nocardiopsis exhalans</name>
    <dbReference type="NCBI Taxonomy" id="163604"/>
    <lineage>
        <taxon>Bacteria</taxon>
        <taxon>Bacillati</taxon>
        <taxon>Actinomycetota</taxon>
        <taxon>Actinomycetes</taxon>
        <taxon>Streptosporangiales</taxon>
        <taxon>Nocardiopsidaceae</taxon>
        <taxon>Nocardiopsis</taxon>
    </lineage>
</organism>
<evidence type="ECO:0000259" key="3">
    <source>
        <dbReference type="Pfam" id="PF03816"/>
    </source>
</evidence>
<feature type="domain" description="Cell envelope-related transcriptional attenuator" evidence="3">
    <location>
        <begin position="74"/>
        <end position="225"/>
    </location>
</feature>
<sequence length="310" mass="32487">MTERELSEQTRPRALPRVLAVLAVGSLLAAVATVAWALGVLPGGSRGTTVLVMGSDSREGDNAAHAPGDDDSERADSIVLVHLAEDGGATVVSLPRDTVVERPECEGTDGGSVHGSDEEPLNQAFAIGGAECAVAAVERTTGVPVDHHAVLDFVAMSELSTLVGGVEVTVPEGIEPGFANGLEPGRQVLAGDDAVAFLRLRHVGEDQSDLRRIERQQEFLRGLVAAAGQGGLLSDPARAVELASEFTERIETDPGLANPMTLGRLLNEHRGIAGADVEILTAPVVDSEVNPLAWVEFSPDAKRLWRRLGA</sequence>
<gene>
    <name evidence="4" type="ORF">NE857_06380</name>
</gene>
<dbReference type="RefSeq" id="WP_254420173.1">
    <property type="nucleotide sequence ID" value="NZ_BAAAJB010000071.1"/>
</dbReference>
<evidence type="ECO:0000313" key="5">
    <source>
        <dbReference type="Proteomes" id="UP001055940"/>
    </source>
</evidence>
<dbReference type="Pfam" id="PF03816">
    <property type="entry name" value="LytR_cpsA_psr"/>
    <property type="match status" value="1"/>
</dbReference>
<proteinExistence type="inferred from homology"/>
<dbReference type="PANTHER" id="PTHR33392:SF6">
    <property type="entry name" value="POLYISOPRENYL-TEICHOIC ACID--PEPTIDOGLYCAN TEICHOIC ACID TRANSFERASE TAGU"/>
    <property type="match status" value="1"/>
</dbReference>
<dbReference type="EMBL" id="CP099837">
    <property type="protein sequence ID" value="USY21247.1"/>
    <property type="molecule type" value="Genomic_DNA"/>
</dbReference>
<evidence type="ECO:0000256" key="1">
    <source>
        <dbReference type="ARBA" id="ARBA00006068"/>
    </source>
</evidence>
<evidence type="ECO:0000256" key="2">
    <source>
        <dbReference type="SAM" id="MobiDB-lite"/>
    </source>
</evidence>
<comment type="similarity">
    <text evidence="1">Belongs to the LytR/CpsA/Psr (LCP) family.</text>
</comment>
<evidence type="ECO:0000313" key="4">
    <source>
        <dbReference type="EMBL" id="USY21247.1"/>
    </source>
</evidence>
<protein>
    <submittedName>
        <fullName evidence="4">LCP family protein</fullName>
    </submittedName>
</protein>
<keyword evidence="5" id="KW-1185">Reference proteome</keyword>
<dbReference type="InterPro" id="IPR050922">
    <property type="entry name" value="LytR/CpsA/Psr_CW_biosynth"/>
</dbReference>
<dbReference type="InterPro" id="IPR004474">
    <property type="entry name" value="LytR_CpsA_psr"/>
</dbReference>
<dbReference type="Gene3D" id="3.40.630.190">
    <property type="entry name" value="LCP protein"/>
    <property type="match status" value="1"/>
</dbReference>
<dbReference type="PANTHER" id="PTHR33392">
    <property type="entry name" value="POLYISOPRENYL-TEICHOIC ACID--PEPTIDOGLYCAN TEICHOIC ACID TRANSFERASE TAGU"/>
    <property type="match status" value="1"/>
</dbReference>